<evidence type="ECO:0000313" key="1">
    <source>
        <dbReference type="EMBL" id="RUO25558.1"/>
    </source>
</evidence>
<accession>A0A432W654</accession>
<keyword evidence="2" id="KW-1185">Reference proteome</keyword>
<dbReference type="Proteomes" id="UP000288293">
    <property type="component" value="Unassembled WGS sequence"/>
</dbReference>
<protein>
    <recommendedName>
        <fullName evidence="3">Bacterial bifunctional deaminase-reductase C-terminal domain-containing protein</fullName>
    </recommendedName>
</protein>
<sequence>MAHVIHSINTMASGLCHHLDSVTGDEHLQYAIDLTLSAEVLIFGRNTFDLFTQFWPDALNRNGVEPKGMLI</sequence>
<gene>
    <name evidence="1" type="ORF">CWE09_02150</name>
</gene>
<comment type="caution">
    <text evidence="1">The sequence shown here is derived from an EMBL/GenBank/DDBJ whole genome shotgun (WGS) entry which is preliminary data.</text>
</comment>
<reference evidence="1 2" key="1">
    <citation type="journal article" date="2011" name="Front. Microbiol.">
        <title>Genomic signatures of strain selection and enhancement in Bacillus atrophaeus var. globigii, a historical biowarfare simulant.</title>
        <authorList>
            <person name="Gibbons H.S."/>
            <person name="Broomall S.M."/>
            <person name="McNew L.A."/>
            <person name="Daligault H."/>
            <person name="Chapman C."/>
            <person name="Bruce D."/>
            <person name="Karavis M."/>
            <person name="Krepps M."/>
            <person name="McGregor P.A."/>
            <person name="Hong C."/>
            <person name="Park K.H."/>
            <person name="Akmal A."/>
            <person name="Feldman A."/>
            <person name="Lin J.S."/>
            <person name="Chang W.E."/>
            <person name="Higgs B.W."/>
            <person name="Demirev P."/>
            <person name="Lindquist J."/>
            <person name="Liem A."/>
            <person name="Fochler E."/>
            <person name="Read T.D."/>
            <person name="Tapia R."/>
            <person name="Johnson S."/>
            <person name="Bishop-Lilly K.A."/>
            <person name="Detter C."/>
            <person name="Han C."/>
            <person name="Sozhamannan S."/>
            <person name="Rosenzweig C.N."/>
            <person name="Skowronski E.W."/>
        </authorList>
    </citation>
    <scope>NUCLEOTIDE SEQUENCE [LARGE SCALE GENOMIC DNA]</scope>
    <source>
        <strain evidence="1 2">MLST1</strain>
    </source>
</reference>
<evidence type="ECO:0000313" key="2">
    <source>
        <dbReference type="Proteomes" id="UP000288293"/>
    </source>
</evidence>
<organism evidence="1 2">
    <name type="scientific">Aliidiomarina minuta</name>
    <dbReference type="NCBI Taxonomy" id="880057"/>
    <lineage>
        <taxon>Bacteria</taxon>
        <taxon>Pseudomonadati</taxon>
        <taxon>Pseudomonadota</taxon>
        <taxon>Gammaproteobacteria</taxon>
        <taxon>Alteromonadales</taxon>
        <taxon>Idiomarinaceae</taxon>
        <taxon>Aliidiomarina</taxon>
    </lineage>
</organism>
<proteinExistence type="predicted"/>
<dbReference type="AlphaFoldDB" id="A0A432W654"/>
<dbReference type="InterPro" id="IPR024072">
    <property type="entry name" value="DHFR-like_dom_sf"/>
</dbReference>
<dbReference type="SUPFAM" id="SSF53597">
    <property type="entry name" value="Dihydrofolate reductase-like"/>
    <property type="match status" value="1"/>
</dbReference>
<name>A0A432W654_9GAMM</name>
<dbReference type="EMBL" id="PIPL01000001">
    <property type="protein sequence ID" value="RUO25558.1"/>
    <property type="molecule type" value="Genomic_DNA"/>
</dbReference>
<evidence type="ECO:0008006" key="3">
    <source>
        <dbReference type="Google" id="ProtNLM"/>
    </source>
</evidence>